<feature type="region of interest" description="Disordered" evidence="1">
    <location>
        <begin position="364"/>
        <end position="387"/>
    </location>
</feature>
<evidence type="ECO:0000256" key="2">
    <source>
        <dbReference type="SAM" id="Phobius"/>
    </source>
</evidence>
<feature type="transmembrane region" description="Helical" evidence="2">
    <location>
        <begin position="140"/>
        <end position="161"/>
    </location>
</feature>
<name>A0A2A8CV58_9BACT</name>
<gene>
    <name evidence="3" type="ORF">CRI94_13845</name>
</gene>
<dbReference type="PANTHER" id="PTHR34219:SF3">
    <property type="entry name" value="BLL7967 PROTEIN"/>
    <property type="match status" value="1"/>
</dbReference>
<feature type="transmembrane region" description="Helical" evidence="2">
    <location>
        <begin position="17"/>
        <end position="39"/>
    </location>
</feature>
<keyword evidence="2" id="KW-0812">Transmembrane</keyword>
<dbReference type="PANTHER" id="PTHR34219">
    <property type="entry name" value="IRON-REGULATED INNER MEMBRANE PROTEIN-RELATED"/>
    <property type="match status" value="1"/>
</dbReference>
<evidence type="ECO:0000313" key="4">
    <source>
        <dbReference type="Proteomes" id="UP000220102"/>
    </source>
</evidence>
<accession>A0A2A8CV58</accession>
<comment type="caution">
    <text evidence="3">The sequence shown here is derived from an EMBL/GenBank/DDBJ whole genome shotgun (WGS) entry which is preliminary data.</text>
</comment>
<organism evidence="3 4">
    <name type="scientific">Longibacter salinarum</name>
    <dbReference type="NCBI Taxonomy" id="1850348"/>
    <lineage>
        <taxon>Bacteria</taxon>
        <taxon>Pseudomonadati</taxon>
        <taxon>Rhodothermota</taxon>
        <taxon>Rhodothermia</taxon>
        <taxon>Rhodothermales</taxon>
        <taxon>Salisaetaceae</taxon>
        <taxon>Longibacter</taxon>
    </lineage>
</organism>
<proteinExistence type="predicted"/>
<feature type="transmembrane region" description="Helical" evidence="2">
    <location>
        <begin position="191"/>
        <end position="212"/>
    </location>
</feature>
<keyword evidence="4" id="KW-1185">Reference proteome</keyword>
<reference evidence="3 4" key="1">
    <citation type="submission" date="2017-10" db="EMBL/GenBank/DDBJ databases">
        <title>Draft genome of Longibacter Salinarum.</title>
        <authorList>
            <person name="Goh K.M."/>
            <person name="Shamsir M.S."/>
            <person name="Lim S.W."/>
        </authorList>
    </citation>
    <scope>NUCLEOTIDE SEQUENCE [LARGE SCALE GENOMIC DNA]</scope>
    <source>
        <strain evidence="3 4">KCTC 52045</strain>
    </source>
</reference>
<sequence length="387" mass="41522">MQPAVPTIRQLSSTIHLWTGLALSGIVILLSVTGSVLVFKDTIDAWMRPDLYEVESAGEQSVGRAVHAIPNVADGESPWLIELSGHRDTPVVVWMGQGEEHVFVDPYRQTVLGRRAPDAGFVNTLFDLHAELMAGRTGGIIVGVSGLLLVLVSLTGLVLWWPRRLRALRAALVVVWKKGWKRLNYDLHRAGGFYTLGFVLLTATTGAALIFYTSTQELTNTATGSPAWPPAPPTVDTPVSFSPTAIDAALDSARSALPGATASFVYAPAAPEAPLTVRLQAPGEWHPNGRSFVHIASDGSVLRVDDARSAPVGSRIMHATYPLHIGAVGGPVVRWLYVLLGLAPAVLSITGTIIWYRRWKRTVPDQGGDSAPDAEAPVPVRAARLPE</sequence>
<evidence type="ECO:0000313" key="3">
    <source>
        <dbReference type="EMBL" id="PEN12595.1"/>
    </source>
</evidence>
<dbReference type="InterPro" id="IPR005625">
    <property type="entry name" value="PepSY-ass_TM"/>
</dbReference>
<evidence type="ECO:0000256" key="1">
    <source>
        <dbReference type="SAM" id="MobiDB-lite"/>
    </source>
</evidence>
<feature type="transmembrane region" description="Helical" evidence="2">
    <location>
        <begin position="335"/>
        <end position="356"/>
    </location>
</feature>
<dbReference type="OrthoDB" id="111691at2"/>
<protein>
    <recommendedName>
        <fullName evidence="5">Peptidase</fullName>
    </recommendedName>
</protein>
<dbReference type="EMBL" id="PDEQ01000007">
    <property type="protein sequence ID" value="PEN12595.1"/>
    <property type="molecule type" value="Genomic_DNA"/>
</dbReference>
<dbReference type="Pfam" id="PF03929">
    <property type="entry name" value="PepSY_TM"/>
    <property type="match status" value="1"/>
</dbReference>
<dbReference type="Proteomes" id="UP000220102">
    <property type="component" value="Unassembled WGS sequence"/>
</dbReference>
<keyword evidence="2" id="KW-1133">Transmembrane helix</keyword>
<dbReference type="AlphaFoldDB" id="A0A2A8CV58"/>
<keyword evidence="2" id="KW-0472">Membrane</keyword>
<evidence type="ECO:0008006" key="5">
    <source>
        <dbReference type="Google" id="ProtNLM"/>
    </source>
</evidence>